<dbReference type="SUPFAM" id="SSF55781">
    <property type="entry name" value="GAF domain-like"/>
    <property type="match status" value="1"/>
</dbReference>
<evidence type="ECO:0000313" key="2">
    <source>
        <dbReference type="EMBL" id="PKR77282.1"/>
    </source>
</evidence>
<dbReference type="Gene3D" id="3.30.450.40">
    <property type="match status" value="1"/>
</dbReference>
<dbReference type="RefSeq" id="WP_101332110.1">
    <property type="nucleotide sequence ID" value="NZ_PJNH01000003.1"/>
</dbReference>
<dbReference type="InterPro" id="IPR001633">
    <property type="entry name" value="EAL_dom"/>
</dbReference>
<protein>
    <recommendedName>
        <fullName evidence="1">EAL domain-containing protein</fullName>
    </recommendedName>
</protein>
<accession>A0A2I0QSG0</accession>
<dbReference type="PANTHER" id="PTHR33121">
    <property type="entry name" value="CYCLIC DI-GMP PHOSPHODIESTERASE PDEF"/>
    <property type="match status" value="1"/>
</dbReference>
<comment type="caution">
    <text evidence="2">The sequence shown here is derived from an EMBL/GenBank/DDBJ whole genome shotgun (WGS) entry which is preliminary data.</text>
</comment>
<evidence type="ECO:0000259" key="1">
    <source>
        <dbReference type="PROSITE" id="PS50883"/>
    </source>
</evidence>
<gene>
    <name evidence="2" type="ORF">CEY16_11125</name>
</gene>
<proteinExistence type="predicted"/>
<dbReference type="InterPro" id="IPR035919">
    <property type="entry name" value="EAL_sf"/>
</dbReference>
<dbReference type="OrthoDB" id="9759607at2"/>
<sequence length="458" mass="52889">MVHEFATEERVLSPEDFVEGYQYIAQYISDGIPLRDVLIKSLKFFEKRFEGTYCTIMILNESGSEFVDGVTHTLSDELVEHCNHRQVHDQMGTCGASVIKKEIVITEDIFKDPKWEDFRDLAKKHDLKSCWSVPVFAPGGNKVIATFAMYSKEVQRPSAQEIDTIKSYNELISLIISNYIKAESERVKLDITYHEQRDEQLESIYETTDSYKSVIEHAIEEEQFVPYYQPIMIDDEKQLYGVEVLARWQHPEKGLVPPNQFICFAEKNGLIHHIDEMVCRKACHDMKKLIDELGRPFRVSVNTSALNIVNGKFVERLQSILDDTGFPADYLSIEITETSLMENLKDVAIIMEEVQRMGIRISIDDFGTTYSSLNYLKYLPIDTIKLDQTFVHDVNENTVDQRICETIIRLAIDLELNVVAEGIETEEHLNIIQSFGCRIFQGYYYSKPTTVEGLEEFF</sequence>
<dbReference type="Pfam" id="PF00563">
    <property type="entry name" value="EAL"/>
    <property type="match status" value="1"/>
</dbReference>
<dbReference type="InterPro" id="IPR029016">
    <property type="entry name" value="GAF-like_dom_sf"/>
</dbReference>
<reference evidence="2 3" key="1">
    <citation type="submission" date="2017-06" db="EMBL/GenBank/DDBJ databases">
        <title>the draft geome sequence of Illustriluteabacillus marina B3227.</title>
        <authorList>
            <person name="He R.-H."/>
            <person name="Du Z.-J."/>
        </authorList>
    </citation>
    <scope>NUCLEOTIDE SEQUENCE [LARGE SCALE GENOMIC DNA]</scope>
    <source>
        <strain evidence="2 3">B3227</strain>
    </source>
</reference>
<dbReference type="SMART" id="SM00052">
    <property type="entry name" value="EAL"/>
    <property type="match status" value="1"/>
</dbReference>
<keyword evidence="3" id="KW-1185">Reference proteome</keyword>
<dbReference type="EMBL" id="PJNH01000003">
    <property type="protein sequence ID" value="PKR77282.1"/>
    <property type="molecule type" value="Genomic_DNA"/>
</dbReference>
<dbReference type="AlphaFoldDB" id="A0A2I0QSG0"/>
<dbReference type="SMART" id="SM00065">
    <property type="entry name" value="GAF"/>
    <property type="match status" value="1"/>
</dbReference>
<dbReference type="SUPFAM" id="SSF141868">
    <property type="entry name" value="EAL domain-like"/>
    <property type="match status" value="1"/>
</dbReference>
<dbReference type="InterPro" id="IPR003018">
    <property type="entry name" value="GAF"/>
</dbReference>
<name>A0A2I0QSG0_9BACI</name>
<dbReference type="Proteomes" id="UP000243524">
    <property type="component" value="Unassembled WGS sequence"/>
</dbReference>
<dbReference type="GO" id="GO:0071111">
    <property type="term" value="F:cyclic-guanylate-specific phosphodiesterase activity"/>
    <property type="evidence" value="ECO:0007669"/>
    <property type="project" value="InterPro"/>
</dbReference>
<dbReference type="PROSITE" id="PS50883">
    <property type="entry name" value="EAL"/>
    <property type="match status" value="1"/>
</dbReference>
<dbReference type="InterPro" id="IPR050706">
    <property type="entry name" value="Cyclic-di-GMP_PDE-like"/>
</dbReference>
<feature type="domain" description="EAL" evidence="1">
    <location>
        <begin position="208"/>
        <end position="458"/>
    </location>
</feature>
<evidence type="ECO:0000313" key="3">
    <source>
        <dbReference type="Proteomes" id="UP000243524"/>
    </source>
</evidence>
<dbReference type="CDD" id="cd01948">
    <property type="entry name" value="EAL"/>
    <property type="match status" value="1"/>
</dbReference>
<dbReference type="PANTHER" id="PTHR33121:SF79">
    <property type="entry name" value="CYCLIC DI-GMP PHOSPHODIESTERASE PDED-RELATED"/>
    <property type="match status" value="1"/>
</dbReference>
<organism evidence="2 3">
    <name type="scientific">Halalkalibacillus sediminis</name>
    <dbReference type="NCBI Taxonomy" id="2018042"/>
    <lineage>
        <taxon>Bacteria</taxon>
        <taxon>Bacillati</taxon>
        <taxon>Bacillota</taxon>
        <taxon>Bacilli</taxon>
        <taxon>Bacillales</taxon>
        <taxon>Bacillaceae</taxon>
        <taxon>Halalkalibacillus</taxon>
    </lineage>
</organism>
<dbReference type="Gene3D" id="3.20.20.450">
    <property type="entry name" value="EAL domain"/>
    <property type="match status" value="1"/>
</dbReference>
<dbReference type="Pfam" id="PF13185">
    <property type="entry name" value="GAF_2"/>
    <property type="match status" value="1"/>
</dbReference>